<organism evidence="6 7">
    <name type="scientific">Dimargaris verticillata</name>
    <dbReference type="NCBI Taxonomy" id="2761393"/>
    <lineage>
        <taxon>Eukaryota</taxon>
        <taxon>Fungi</taxon>
        <taxon>Fungi incertae sedis</taxon>
        <taxon>Zoopagomycota</taxon>
        <taxon>Kickxellomycotina</taxon>
        <taxon>Dimargaritomycetes</taxon>
        <taxon>Dimargaritales</taxon>
        <taxon>Dimargaritaceae</taxon>
        <taxon>Dimargaris</taxon>
    </lineage>
</organism>
<evidence type="ECO:0000259" key="5">
    <source>
        <dbReference type="PROSITE" id="PS50212"/>
    </source>
</evidence>
<sequence>MPTAAMSSDKPSAGSALLSLHEGTFSFAHDDELTQLLASFSSDSPALTLMSGEAPPGRTPSVHPPTQPPTPAAPLSIHFNDAFTLDIGSQGPIPTKVSPNPTTPRFNQHPLATPTFASHIPTRRPSPPKPTSSPSPSPSPAKSYGARQANRLPARTSTATSFPLATKPQVSTATASPPTLTPPSQRKHSQSSQKYNSLTVIPSRHQTQRTRMFPGPHRRRVVSHILPSSPEYQRMAQVLGWDKKNIFHQALGLNEAGRPRSSHPGPTGSPCVTLPLRFSAVRFSAIYQPSYSRQTNASVVQRQPWATYTERDNRLSVASRGPPRAVVPHSPLSTTPSAMAPTQRSSVASRRAPVPTFESSAVGHKCAPSECVTALKLALPNPLDFDLAPIPAWTPQSPRRASPFKPSARRSTVKGRRSAGRKRRTGHKKGLCISNPYDVQAPTIEFNDPAIFDRVQSDLDKSVIIWSSYRTVDRPSQDRSLVFQIKPVRKSSLLGQIRQQYQSLVGHSTSRPEATREPQQPGIPSSARQKPSYRNQSRQHRLTLIPNIHTASQLPGVKMIMAATVEKLIQKLTTEVDYAFLSDFFLTFREFLEPMDLCRLLFLRFAWATTEVTAQDETADQQQRIADNNHHKLVRIRLFIVLRFWLKNYFLVDFIHSRLLRYALTEHMLDLWANNPLCKESPREARILSELEKIMKELAYTHFAPKVPAPVITKPGPQPWTLPNDWSNAQRELSSNTMSRAETLAWGPHFSKFNDFFHPTDSQAGSLISTTATLHSGNYSGGLPSTHWISRNQSVSTTQTLTPTTTHQLPRTPSGKGPTDASQPLPVASQYLGRSGTPLRPPQDLAFLPHYSAAVSATSSDTAAVPCQRHPTASSQGSGILEPTTKLKISTIPLSQLHAQRSRHDSMRSKKLEACSCAEKIVVTTFAPVAATAPDTGKQALQLVRKLSQQQSTSAARANRPIHASTDLADGGNEAPLGKQSRVDHYFSNPFDISFFSAAGGDANQAAHEYDAGGPRYVRWRRWPRFLLSRRNARQRMTRLYRQTNLYYTRRRFFQTTDPRVRPKSVYESGVQTGTTSQGSYGGRRGAASPAVPSPIVTAPSTAPKGKPTFLSRCFNLLSPVDRGVTDSFPKPTAESPELPNAATHTLTNTSSSASTSLSTLSAKRSGSHEAERREMSLPGAKQGVSPRQQRHHKPAITIDTSWKTGTSPGSPPMVQNAALGPGSRARQAEGVSTSSSPLAISGGLGMLPSPEALSTAGYRSQVLYFRSEFIAQQLCIMECEYLQQISWRDLIELRWQKKRSKAASASEPTTEGDDDESQHHSDDGDSPVAPALSAAAAAAALDCGVSRVIRRFDRMSQWVITEIVKTQDQQERALVVEKFIRIALKCYYHANFSSLMQILFALQSSPILRLKDMWNHWVSDYESQVFQHLKEFASPNRNWKNLRDATKVMLEIGCGYELGEMRICHSCSRASLTIHDNPHTVEEVYQRYQIGGCVPFLGLFLSDLVMSAEHPTYIKPRPASTATTRSHRSGNGDRSSTALASQNRRDDGSSKAMPAVSPPSLVNFHKLRNSAAIIKRLIAFQTILAHRYPFMKDPVLYPLLQEENLDIWDEERVMAQSRDLE</sequence>
<feature type="compositionally biased region" description="Polar residues" evidence="3">
    <location>
        <begin position="522"/>
        <end position="536"/>
    </location>
</feature>
<dbReference type="InterPro" id="IPR001895">
    <property type="entry name" value="RASGEF_cat_dom"/>
</dbReference>
<feature type="region of interest" description="Disordered" evidence="3">
    <location>
        <begin position="862"/>
        <end position="882"/>
    </location>
</feature>
<dbReference type="PROSITE" id="PS50009">
    <property type="entry name" value="RASGEF_CAT"/>
    <property type="match status" value="1"/>
</dbReference>
<evidence type="ECO:0000259" key="4">
    <source>
        <dbReference type="PROSITE" id="PS50009"/>
    </source>
</evidence>
<evidence type="ECO:0000256" key="1">
    <source>
        <dbReference type="ARBA" id="ARBA00022658"/>
    </source>
</evidence>
<dbReference type="GO" id="GO:0005886">
    <property type="term" value="C:plasma membrane"/>
    <property type="evidence" value="ECO:0007669"/>
    <property type="project" value="TreeGrafter"/>
</dbReference>
<feature type="domain" description="N-terminal Ras-GEF" evidence="5">
    <location>
        <begin position="556"/>
        <end position="699"/>
    </location>
</feature>
<feature type="compositionally biased region" description="Low complexity" evidence="3">
    <location>
        <begin position="1142"/>
        <end position="1163"/>
    </location>
</feature>
<reference evidence="6" key="1">
    <citation type="submission" date="2022-07" db="EMBL/GenBank/DDBJ databases">
        <title>Phylogenomic reconstructions and comparative analyses of Kickxellomycotina fungi.</title>
        <authorList>
            <person name="Reynolds N.K."/>
            <person name="Stajich J.E."/>
            <person name="Barry K."/>
            <person name="Grigoriev I.V."/>
            <person name="Crous P."/>
            <person name="Smith M.E."/>
        </authorList>
    </citation>
    <scope>NUCLEOTIDE SEQUENCE</scope>
    <source>
        <strain evidence="6">RSA 567</strain>
    </source>
</reference>
<feature type="region of interest" description="Disordered" evidence="3">
    <location>
        <begin position="1126"/>
        <end position="1237"/>
    </location>
</feature>
<feature type="region of interest" description="Disordered" evidence="3">
    <location>
        <begin position="505"/>
        <end position="536"/>
    </location>
</feature>
<feature type="region of interest" description="Disordered" evidence="3">
    <location>
        <begin position="311"/>
        <end position="349"/>
    </location>
</feature>
<dbReference type="PANTHER" id="PTHR23113">
    <property type="entry name" value="GUANINE NUCLEOTIDE EXCHANGE FACTOR"/>
    <property type="match status" value="1"/>
</dbReference>
<dbReference type="Pfam" id="PF00617">
    <property type="entry name" value="RasGEF"/>
    <property type="match status" value="1"/>
</dbReference>
<dbReference type="InterPro" id="IPR023578">
    <property type="entry name" value="Ras_GEF_dom_sf"/>
</dbReference>
<feature type="compositionally biased region" description="Polar residues" evidence="3">
    <location>
        <begin position="331"/>
        <end position="348"/>
    </location>
</feature>
<evidence type="ECO:0000313" key="6">
    <source>
        <dbReference type="EMBL" id="KAJ1982984.1"/>
    </source>
</evidence>
<dbReference type="PROSITE" id="PS50212">
    <property type="entry name" value="RASGEF_NTER"/>
    <property type="match status" value="1"/>
</dbReference>
<keyword evidence="1 2" id="KW-0344">Guanine-nucleotide releasing factor</keyword>
<proteinExistence type="predicted"/>
<keyword evidence="7" id="KW-1185">Reference proteome</keyword>
<dbReference type="SMART" id="SM00147">
    <property type="entry name" value="RasGEF"/>
    <property type="match status" value="1"/>
</dbReference>
<comment type="caution">
    <text evidence="6">The sequence shown here is derived from an EMBL/GenBank/DDBJ whole genome shotgun (WGS) entry which is preliminary data.</text>
</comment>
<feature type="compositionally biased region" description="Pro residues" evidence="3">
    <location>
        <begin position="62"/>
        <end position="72"/>
    </location>
</feature>
<feature type="compositionally biased region" description="Low complexity" evidence="3">
    <location>
        <begin position="171"/>
        <end position="184"/>
    </location>
</feature>
<feature type="compositionally biased region" description="Polar residues" evidence="3">
    <location>
        <begin position="97"/>
        <end position="106"/>
    </location>
</feature>
<feature type="compositionally biased region" description="Pro residues" evidence="3">
    <location>
        <begin position="124"/>
        <end position="139"/>
    </location>
</feature>
<name>A0A9W8B3E4_9FUNG</name>
<feature type="compositionally biased region" description="Basic residues" evidence="3">
    <location>
        <begin position="407"/>
        <end position="430"/>
    </location>
</feature>
<dbReference type="Gene3D" id="1.10.840.10">
    <property type="entry name" value="Ras guanine-nucleotide exchange factors catalytic domain"/>
    <property type="match status" value="1"/>
</dbReference>
<dbReference type="GO" id="GO:0007265">
    <property type="term" value="P:Ras protein signal transduction"/>
    <property type="evidence" value="ECO:0007669"/>
    <property type="project" value="TreeGrafter"/>
</dbReference>
<evidence type="ECO:0000313" key="7">
    <source>
        <dbReference type="Proteomes" id="UP001151582"/>
    </source>
</evidence>
<feature type="region of interest" description="Disordered" evidence="3">
    <location>
        <begin position="795"/>
        <end position="844"/>
    </location>
</feature>
<feature type="region of interest" description="Disordered" evidence="3">
    <location>
        <begin position="951"/>
        <end position="977"/>
    </location>
</feature>
<evidence type="ECO:0000256" key="2">
    <source>
        <dbReference type="PROSITE-ProRule" id="PRU00168"/>
    </source>
</evidence>
<feature type="compositionally biased region" description="Low complexity" evidence="3">
    <location>
        <begin position="1069"/>
        <end position="1079"/>
    </location>
</feature>
<dbReference type="OrthoDB" id="10254377at2759"/>
<dbReference type="InterPro" id="IPR036964">
    <property type="entry name" value="RASGEF_cat_dom_sf"/>
</dbReference>
<feature type="domain" description="Ras-GEF" evidence="4">
    <location>
        <begin position="1267"/>
        <end position="1618"/>
    </location>
</feature>
<dbReference type="Gene3D" id="1.20.870.10">
    <property type="entry name" value="Son of sevenless (SoS) protein Chain: S domain 1"/>
    <property type="match status" value="1"/>
</dbReference>
<feature type="compositionally biased region" description="Basic and acidic residues" evidence="3">
    <location>
        <begin position="1167"/>
        <end position="1176"/>
    </location>
</feature>
<accession>A0A9W8B3E4</accession>
<dbReference type="EMBL" id="JANBQB010000076">
    <property type="protein sequence ID" value="KAJ1982984.1"/>
    <property type="molecule type" value="Genomic_DNA"/>
</dbReference>
<feature type="compositionally biased region" description="Polar residues" evidence="3">
    <location>
        <begin position="1199"/>
        <end position="1209"/>
    </location>
</feature>
<feature type="region of interest" description="Disordered" evidence="3">
    <location>
        <begin position="1061"/>
        <end position="1105"/>
    </location>
</feature>
<evidence type="ECO:0000256" key="3">
    <source>
        <dbReference type="SAM" id="MobiDB-lite"/>
    </source>
</evidence>
<feature type="region of interest" description="Disordered" evidence="3">
    <location>
        <begin position="1302"/>
        <end position="1328"/>
    </location>
</feature>
<dbReference type="InterPro" id="IPR008937">
    <property type="entry name" value="Ras-like_GEF"/>
</dbReference>
<feature type="compositionally biased region" description="Low complexity" evidence="3">
    <location>
        <begin position="797"/>
        <end position="813"/>
    </location>
</feature>
<feature type="region of interest" description="Disordered" evidence="3">
    <location>
        <begin position="86"/>
        <end position="200"/>
    </location>
</feature>
<dbReference type="GO" id="GO:0005085">
    <property type="term" value="F:guanyl-nucleotide exchange factor activity"/>
    <property type="evidence" value="ECO:0007669"/>
    <property type="project" value="UniProtKB-KW"/>
</dbReference>
<dbReference type="PANTHER" id="PTHR23113:SF363">
    <property type="entry name" value="PROTEIN SON OF SEVENLESS"/>
    <property type="match status" value="1"/>
</dbReference>
<dbReference type="Proteomes" id="UP001151582">
    <property type="component" value="Unassembled WGS sequence"/>
</dbReference>
<dbReference type="SMART" id="SM00229">
    <property type="entry name" value="RasGEFN"/>
    <property type="match status" value="1"/>
</dbReference>
<feature type="region of interest" description="Disordered" evidence="3">
    <location>
        <begin position="1516"/>
        <end position="1556"/>
    </location>
</feature>
<gene>
    <name evidence="6" type="primary">LTE1</name>
    <name evidence="6" type="ORF">H4R34_001550</name>
</gene>
<dbReference type="SUPFAM" id="SSF48366">
    <property type="entry name" value="Ras GEF"/>
    <property type="match status" value="1"/>
</dbReference>
<dbReference type="CDD" id="cd06224">
    <property type="entry name" value="REM"/>
    <property type="match status" value="1"/>
</dbReference>
<feature type="compositionally biased region" description="Polar residues" evidence="3">
    <location>
        <begin position="190"/>
        <end position="200"/>
    </location>
</feature>
<protein>
    <submittedName>
        <fullName evidence="6">Guanine nucleotide exchange factor lte1</fullName>
    </submittedName>
</protein>
<feature type="region of interest" description="Disordered" evidence="3">
    <location>
        <begin position="394"/>
        <end position="434"/>
    </location>
</feature>
<feature type="region of interest" description="Disordered" evidence="3">
    <location>
        <begin position="47"/>
        <end position="74"/>
    </location>
</feature>
<dbReference type="InterPro" id="IPR000651">
    <property type="entry name" value="Ras-like_Gua-exchang_fac_N"/>
</dbReference>
<feature type="compositionally biased region" description="Polar residues" evidence="3">
    <location>
        <begin position="1533"/>
        <end position="1543"/>
    </location>
</feature>
<dbReference type="Pfam" id="PF00618">
    <property type="entry name" value="RasGEF_N"/>
    <property type="match status" value="1"/>
</dbReference>